<dbReference type="OrthoDB" id="9181427at2"/>
<organism evidence="1 2">
    <name type="scientific">Pseudothauera lacus</name>
    <dbReference type="NCBI Taxonomy" id="2136175"/>
    <lineage>
        <taxon>Bacteria</taxon>
        <taxon>Pseudomonadati</taxon>
        <taxon>Pseudomonadota</taxon>
        <taxon>Betaproteobacteria</taxon>
        <taxon>Rhodocyclales</taxon>
        <taxon>Zoogloeaceae</taxon>
        <taxon>Pseudothauera</taxon>
    </lineage>
</organism>
<protein>
    <submittedName>
        <fullName evidence="1">Two-component system response regulator</fullName>
    </submittedName>
</protein>
<keyword evidence="2" id="KW-1185">Reference proteome</keyword>
<dbReference type="SUPFAM" id="SSF52172">
    <property type="entry name" value="CheY-like"/>
    <property type="match status" value="1"/>
</dbReference>
<dbReference type="AlphaFoldDB" id="A0A2T4IJ71"/>
<evidence type="ECO:0000313" key="2">
    <source>
        <dbReference type="Proteomes" id="UP000241193"/>
    </source>
</evidence>
<evidence type="ECO:0000313" key="1">
    <source>
        <dbReference type="EMBL" id="PTD97786.1"/>
    </source>
</evidence>
<dbReference type="Proteomes" id="UP000241193">
    <property type="component" value="Unassembled WGS sequence"/>
</dbReference>
<dbReference type="RefSeq" id="WP_107492306.1">
    <property type="nucleotide sequence ID" value="NZ_PZKC01000002.1"/>
</dbReference>
<comment type="caution">
    <text evidence="1">The sequence shown here is derived from an EMBL/GenBank/DDBJ whole genome shotgun (WGS) entry which is preliminary data.</text>
</comment>
<sequence length="146" mass="15380">MSAALAHNARLPSGAAAGKAPLRVLLAAPPALRSGPLERFLADSPDIELVGWTDSESRSMQLFFLLAPDVTVLDWRISVAEPARFVGLIKRVAPYARIVSVVPEADSVPARAARALGADQVVTVDELPACLSALAAEGDALPARYR</sequence>
<reference evidence="1 2" key="2">
    <citation type="submission" date="2018-04" db="EMBL/GenBank/DDBJ databases">
        <title>Thauera lacus sp. nov., isolated from an saline lake in Inner Mongolia, China.</title>
        <authorList>
            <person name="Liang Q.-Y."/>
        </authorList>
    </citation>
    <scope>NUCLEOTIDE SEQUENCE [LARGE SCALE GENOMIC DNA]</scope>
    <source>
        <strain evidence="1 2">D20</strain>
    </source>
</reference>
<name>A0A2T4IJ71_9RHOO</name>
<accession>A0A2T4IJ71</accession>
<reference evidence="1 2" key="1">
    <citation type="submission" date="2018-03" db="EMBL/GenBank/DDBJ databases">
        <authorList>
            <person name="Keele B.F."/>
        </authorList>
    </citation>
    <scope>NUCLEOTIDE SEQUENCE [LARGE SCALE GENOMIC DNA]</scope>
    <source>
        <strain evidence="1 2">D20</strain>
    </source>
</reference>
<dbReference type="InterPro" id="IPR011006">
    <property type="entry name" value="CheY-like_superfamily"/>
</dbReference>
<gene>
    <name evidence="1" type="ORF">C8261_03700</name>
</gene>
<proteinExistence type="predicted"/>
<dbReference type="EMBL" id="PZKC01000002">
    <property type="protein sequence ID" value="PTD97786.1"/>
    <property type="molecule type" value="Genomic_DNA"/>
</dbReference>